<dbReference type="InterPro" id="IPR038973">
    <property type="entry name" value="MutL/Mlh/Pms-like"/>
</dbReference>
<dbReference type="GO" id="GO:0030983">
    <property type="term" value="F:mismatched DNA binding"/>
    <property type="evidence" value="ECO:0007669"/>
    <property type="project" value="InterPro"/>
</dbReference>
<reference evidence="9 10" key="1">
    <citation type="submission" date="2016-01" db="EMBL/GenBank/DDBJ databases">
        <title>Whole genome sequencing of Myroides marinus L41.</title>
        <authorList>
            <person name="Hong K.W."/>
        </authorList>
    </citation>
    <scope>NUCLEOTIDE SEQUENCE [LARGE SCALE GENOMIC DNA]</scope>
    <source>
        <strain evidence="9 10">L41</strain>
    </source>
</reference>
<dbReference type="CDD" id="cd00782">
    <property type="entry name" value="MutL_Trans"/>
    <property type="match status" value="1"/>
</dbReference>
<feature type="domain" description="DNA mismatch repair protein S5" evidence="8">
    <location>
        <begin position="209"/>
        <end position="327"/>
    </location>
</feature>
<dbReference type="InterPro" id="IPR020568">
    <property type="entry name" value="Ribosomal_Su5_D2-typ_SF"/>
</dbReference>
<evidence type="ECO:0000313" key="9">
    <source>
        <dbReference type="EMBL" id="KZE79734.1"/>
    </source>
</evidence>
<keyword evidence="10" id="KW-1185">Reference proteome</keyword>
<dbReference type="RefSeq" id="WP_038986248.1">
    <property type="nucleotide sequence ID" value="NZ_JWJO01000021.1"/>
</dbReference>
<dbReference type="SUPFAM" id="SSF54211">
    <property type="entry name" value="Ribosomal protein S5 domain 2-like"/>
    <property type="match status" value="1"/>
</dbReference>
<dbReference type="InterPro" id="IPR002099">
    <property type="entry name" value="MutL/Mlh/PMS"/>
</dbReference>
<accession>A0A161S4W0</accession>
<dbReference type="SUPFAM" id="SSF55874">
    <property type="entry name" value="ATPase domain of HSP90 chaperone/DNA topoisomerase II/histidine kinase"/>
    <property type="match status" value="1"/>
</dbReference>
<dbReference type="InterPro" id="IPR036890">
    <property type="entry name" value="HATPase_C_sf"/>
</dbReference>
<feature type="domain" description="MutL C-terminal dimerisation" evidence="7">
    <location>
        <begin position="612"/>
        <end position="754"/>
    </location>
</feature>
<keyword evidence="3 5" id="KW-0227">DNA damage</keyword>
<dbReference type="GO" id="GO:0005524">
    <property type="term" value="F:ATP binding"/>
    <property type="evidence" value="ECO:0007669"/>
    <property type="project" value="InterPro"/>
</dbReference>
<gene>
    <name evidence="5" type="primary">mutL</name>
    <name evidence="9" type="ORF">AV926_11175</name>
</gene>
<dbReference type="InterPro" id="IPR014762">
    <property type="entry name" value="DNA_mismatch_repair_CS"/>
</dbReference>
<evidence type="ECO:0000256" key="3">
    <source>
        <dbReference type="ARBA" id="ARBA00022763"/>
    </source>
</evidence>
<keyword evidence="4 5" id="KW-0234">DNA repair</keyword>
<dbReference type="CDD" id="cd16926">
    <property type="entry name" value="HATPase_MutL-MLH-PMS-like"/>
    <property type="match status" value="1"/>
</dbReference>
<dbReference type="Gene3D" id="3.30.1370.100">
    <property type="entry name" value="MutL, C-terminal domain, regulatory subdomain"/>
    <property type="match status" value="1"/>
</dbReference>
<evidence type="ECO:0000256" key="5">
    <source>
        <dbReference type="HAMAP-Rule" id="MF_00149"/>
    </source>
</evidence>
<dbReference type="PANTHER" id="PTHR10073:SF12">
    <property type="entry name" value="DNA MISMATCH REPAIR PROTEIN MLH1"/>
    <property type="match status" value="1"/>
</dbReference>
<dbReference type="InterPro" id="IPR037198">
    <property type="entry name" value="MutL_C_sf"/>
</dbReference>
<dbReference type="GO" id="GO:0032300">
    <property type="term" value="C:mismatch repair complex"/>
    <property type="evidence" value="ECO:0007669"/>
    <property type="project" value="InterPro"/>
</dbReference>
<dbReference type="InterPro" id="IPR042120">
    <property type="entry name" value="MutL_C_dimsub"/>
</dbReference>
<dbReference type="InterPro" id="IPR014790">
    <property type="entry name" value="MutL_C"/>
</dbReference>
<dbReference type="OrthoDB" id="9763467at2"/>
<proteinExistence type="inferred from homology"/>
<dbReference type="SMART" id="SM00853">
    <property type="entry name" value="MutL_C"/>
    <property type="match status" value="1"/>
</dbReference>
<dbReference type="Gene3D" id="3.30.565.10">
    <property type="entry name" value="Histidine kinase-like ATPase, C-terminal domain"/>
    <property type="match status" value="1"/>
</dbReference>
<evidence type="ECO:0000256" key="1">
    <source>
        <dbReference type="ARBA" id="ARBA00006082"/>
    </source>
</evidence>
<protein>
    <recommendedName>
        <fullName evidence="2 5">DNA mismatch repair protein MutL</fullName>
    </recommendedName>
</protein>
<dbReference type="Pfam" id="PF08676">
    <property type="entry name" value="MutL_C"/>
    <property type="match status" value="1"/>
</dbReference>
<dbReference type="Pfam" id="PF13589">
    <property type="entry name" value="HATPase_c_3"/>
    <property type="match status" value="1"/>
</dbReference>
<evidence type="ECO:0000256" key="6">
    <source>
        <dbReference type="SAM" id="MobiDB-lite"/>
    </source>
</evidence>
<dbReference type="SUPFAM" id="SSF118116">
    <property type="entry name" value="DNA mismatch repair protein MutL"/>
    <property type="match status" value="1"/>
</dbReference>
<dbReference type="SMART" id="SM01340">
    <property type="entry name" value="DNA_mis_repair"/>
    <property type="match status" value="1"/>
</dbReference>
<dbReference type="InterPro" id="IPR020667">
    <property type="entry name" value="DNA_mismatch_repair_MutL"/>
</dbReference>
<evidence type="ECO:0000259" key="7">
    <source>
        <dbReference type="SMART" id="SM00853"/>
    </source>
</evidence>
<dbReference type="Gene3D" id="3.30.1540.20">
    <property type="entry name" value="MutL, C-terminal domain, dimerisation subdomain"/>
    <property type="match status" value="1"/>
</dbReference>
<dbReference type="Gene3D" id="3.30.230.10">
    <property type="match status" value="1"/>
</dbReference>
<dbReference type="GO" id="GO:0140664">
    <property type="term" value="F:ATP-dependent DNA damage sensor activity"/>
    <property type="evidence" value="ECO:0007669"/>
    <property type="project" value="InterPro"/>
</dbReference>
<organism evidence="9 10">
    <name type="scientific">Myroides marinus</name>
    <dbReference type="NCBI Taxonomy" id="703342"/>
    <lineage>
        <taxon>Bacteria</taxon>
        <taxon>Pseudomonadati</taxon>
        <taxon>Bacteroidota</taxon>
        <taxon>Flavobacteriia</taxon>
        <taxon>Flavobacteriales</taxon>
        <taxon>Flavobacteriaceae</taxon>
        <taxon>Myroides</taxon>
    </lineage>
</organism>
<dbReference type="Proteomes" id="UP000076630">
    <property type="component" value="Unassembled WGS sequence"/>
</dbReference>
<dbReference type="HAMAP" id="MF_00149">
    <property type="entry name" value="DNA_mis_repair"/>
    <property type="match status" value="1"/>
</dbReference>
<dbReference type="PANTHER" id="PTHR10073">
    <property type="entry name" value="DNA MISMATCH REPAIR PROTEIN MLH, PMS, MUTL"/>
    <property type="match status" value="1"/>
</dbReference>
<dbReference type="InterPro" id="IPR042121">
    <property type="entry name" value="MutL_C_regsub"/>
</dbReference>
<dbReference type="EMBL" id="LQNU01000059">
    <property type="protein sequence ID" value="KZE79734.1"/>
    <property type="molecule type" value="Genomic_DNA"/>
</dbReference>
<name>A0A161S4W0_9FLAO</name>
<comment type="function">
    <text evidence="5">This protein is involved in the repair of mismatches in DNA. It is required for dam-dependent methyl-directed DNA mismatch repair. May act as a 'molecular matchmaker', a protein that promotes the formation of a stable complex between two or more DNA-binding proteins in an ATP-dependent manner without itself being part of a final effector complex.</text>
</comment>
<evidence type="ECO:0000259" key="8">
    <source>
        <dbReference type="SMART" id="SM01340"/>
    </source>
</evidence>
<dbReference type="GO" id="GO:0016887">
    <property type="term" value="F:ATP hydrolysis activity"/>
    <property type="evidence" value="ECO:0007669"/>
    <property type="project" value="InterPro"/>
</dbReference>
<dbReference type="NCBIfam" id="TIGR00585">
    <property type="entry name" value="mutl"/>
    <property type="match status" value="1"/>
</dbReference>
<sequence length="796" mass="89046">MSDIIRLLPDHVANQIAAGEVVQRPASVVKELIENSVDAGATEIKLILKEAGKTLIQVIDNGKGMSDVDARMSFERHATSKISKAEDLFALSTKGFRGEALASIAAIAHVELKTRQHDVELGTHIVIEGTKLVSQEVAVTPAGTSFSVKNLFFNIPARRNFLKSDNVELRNIIDEFERIVLVHHNIHFSLIHNGSEVFNLLPTNARQRIVNVFGTRTNEKLVPIKENTEIVEVTGFVGKPEFAKKSRGEQFFFVNDRFVKSGYLHHAIMAAYEGLLKEGTHPSYFIYFNVPPDSIDINIHPTKTEVKFDDEQALYSILRSIIKHSLGQFNVAPVLDFQRDASLDTPYDFEGKEASTPTIEVDRNFNPFHREISVNTDKFEYNPFDNNAAMFIGSSDSSIENTRFIDELENNETYVSMNPFGDKIINKGNDIENNRFIDVLESKSNVSGDISLGETLESKSNDVETFSLEETLESKSNDVDAFSLGETLESKSNTASEEEYTSSSFYSDSDVLESKGNKSNRENFSDGMTFGSKVNKKSDVIESKANKSTYSKGSYSSKGTLSSKSNIEGWENLYEGLRSSSEDLDVSGIKLESDFVTGNLFENKQEEATGIKRFQINRKYIVSPIKSGMVIIDQGRAHQRILYEKFMESIQNHTASSQQLLFPLTLYYSPYEVEILRELYPMLQQTGFGFEHMTQEYVVISGLPVNISESEASIVLEDLISDFQDGVPKTAMGQSDRIAKSLAHSLSVKTGTVLNEEEQESIVNSLFACKEPSVSPFMKPTFITMKVEDIEKKFAL</sequence>
<dbReference type="PROSITE" id="PS00058">
    <property type="entry name" value="DNA_MISMATCH_REPAIR_1"/>
    <property type="match status" value="1"/>
</dbReference>
<dbReference type="GO" id="GO:0006298">
    <property type="term" value="P:mismatch repair"/>
    <property type="evidence" value="ECO:0007669"/>
    <property type="project" value="UniProtKB-UniRule"/>
</dbReference>
<comment type="caution">
    <text evidence="9">The sequence shown here is derived from an EMBL/GenBank/DDBJ whole genome shotgun (WGS) entry which is preliminary data.</text>
</comment>
<evidence type="ECO:0000256" key="2">
    <source>
        <dbReference type="ARBA" id="ARBA00021975"/>
    </source>
</evidence>
<evidence type="ECO:0000313" key="10">
    <source>
        <dbReference type="Proteomes" id="UP000076630"/>
    </source>
</evidence>
<dbReference type="AlphaFoldDB" id="A0A161S4W0"/>
<dbReference type="FunFam" id="3.30.565.10:FF:000003">
    <property type="entry name" value="DNA mismatch repair endonuclease MutL"/>
    <property type="match status" value="1"/>
</dbReference>
<comment type="similarity">
    <text evidence="1 5">Belongs to the DNA mismatch repair MutL/HexB family.</text>
</comment>
<evidence type="ECO:0000256" key="4">
    <source>
        <dbReference type="ARBA" id="ARBA00023204"/>
    </source>
</evidence>
<feature type="compositionally biased region" description="Basic and acidic residues" evidence="6">
    <location>
        <begin position="512"/>
        <end position="524"/>
    </location>
</feature>
<dbReference type="InterPro" id="IPR013507">
    <property type="entry name" value="DNA_mismatch_S5_2-like"/>
</dbReference>
<feature type="region of interest" description="Disordered" evidence="6">
    <location>
        <begin position="490"/>
        <end position="528"/>
    </location>
</feature>
<dbReference type="Pfam" id="PF01119">
    <property type="entry name" value="DNA_mis_repair"/>
    <property type="match status" value="1"/>
</dbReference>
<dbReference type="InterPro" id="IPR014721">
    <property type="entry name" value="Ribsml_uS5_D2-typ_fold_subgr"/>
</dbReference>